<dbReference type="OrthoDB" id="9780674at2"/>
<evidence type="ECO:0000313" key="2">
    <source>
        <dbReference type="Proteomes" id="UP000294911"/>
    </source>
</evidence>
<dbReference type="Proteomes" id="UP000294911">
    <property type="component" value="Unassembled WGS sequence"/>
</dbReference>
<dbReference type="AlphaFoldDB" id="A0A4R2QW82"/>
<accession>A0A4R2QW82</accession>
<dbReference type="PANTHER" id="PTHR42110">
    <property type="entry name" value="L-ASPARAGINASE, PUTATIVE (AFU_ORTHOLOGUE AFUA_3G11890)-RELATED"/>
    <property type="match status" value="1"/>
</dbReference>
<keyword evidence="2" id="KW-1185">Reference proteome</keyword>
<organism evidence="1 2">
    <name type="scientific">Tamaricihabitans halophyticus</name>
    <dbReference type="NCBI Taxonomy" id="1262583"/>
    <lineage>
        <taxon>Bacteria</taxon>
        <taxon>Bacillati</taxon>
        <taxon>Actinomycetota</taxon>
        <taxon>Actinomycetes</taxon>
        <taxon>Pseudonocardiales</taxon>
        <taxon>Pseudonocardiaceae</taxon>
        <taxon>Tamaricihabitans</taxon>
    </lineage>
</organism>
<dbReference type="PANTHER" id="PTHR42110:SF1">
    <property type="entry name" value="L-ASPARAGINASE, PUTATIVE (AFU_ORTHOLOGUE AFUA_3G11890)-RELATED"/>
    <property type="match status" value="1"/>
</dbReference>
<protein>
    <submittedName>
        <fullName evidence="1">Asparaginase</fullName>
    </submittedName>
</protein>
<dbReference type="InterPro" id="IPR010349">
    <property type="entry name" value="Asparaginase_II"/>
</dbReference>
<dbReference type="EMBL" id="SLXQ01000003">
    <property type="protein sequence ID" value="TCP54343.1"/>
    <property type="molecule type" value="Genomic_DNA"/>
</dbReference>
<dbReference type="RefSeq" id="WP_132877087.1">
    <property type="nucleotide sequence ID" value="NZ_SLXQ01000003.1"/>
</dbReference>
<gene>
    <name evidence="1" type="ORF">EV191_103388</name>
</gene>
<proteinExistence type="predicted"/>
<evidence type="ECO:0000313" key="1">
    <source>
        <dbReference type="EMBL" id="TCP54343.1"/>
    </source>
</evidence>
<reference evidence="1 2" key="1">
    <citation type="submission" date="2019-03" db="EMBL/GenBank/DDBJ databases">
        <title>Genomic Encyclopedia of Type Strains, Phase IV (KMG-IV): sequencing the most valuable type-strain genomes for metagenomic binning, comparative biology and taxonomic classification.</title>
        <authorList>
            <person name="Goeker M."/>
        </authorList>
    </citation>
    <scope>NUCLEOTIDE SEQUENCE [LARGE SCALE GENOMIC DNA]</scope>
    <source>
        <strain evidence="1 2">DSM 45765</strain>
    </source>
</reference>
<dbReference type="Pfam" id="PF06089">
    <property type="entry name" value="Asparaginase_II"/>
    <property type="match status" value="1"/>
</dbReference>
<comment type="caution">
    <text evidence="1">The sequence shown here is derived from an EMBL/GenBank/DDBJ whole genome shotgun (WGS) entry which is preliminary data.</text>
</comment>
<sequence length="308" mass="32176">MNPVLAEVERNGVVESVHRGTVLVLDPDGKPLRELGDPYAPFLPRSSAKPMQALAMLRAGLSVPAADLALISASHSGEAEHVRRVLALLDTFGFAEEDLKCPVGPHDGRKATMNCSGKHAGMLATCAVNGWDPARYLEPEHPLQRAIAATITELTGEPIALSAVDGCGAPLFGYSPAGLCSAFRQLVDTEVAAAMRANPFLVAGTGREDTVLLEEVDGLLLKGGAEGVHAFALADGTAAVFKIDDGAARARPTVLLALLEELGITLSERARGIVEPVYGGGAEVGAIRPGPELANLKERDHGAHPRGR</sequence>
<name>A0A4R2QW82_9PSEU</name>